<evidence type="ECO:0000256" key="2">
    <source>
        <dbReference type="ARBA" id="ARBA00023315"/>
    </source>
</evidence>
<protein>
    <submittedName>
        <fullName evidence="3">Ribosomal protein S18 acetylase RimI-like enzyme</fullName>
    </submittedName>
</protein>
<keyword evidence="3" id="KW-0687">Ribonucleoprotein</keyword>
<reference evidence="3" key="1">
    <citation type="submission" date="2019-07" db="EMBL/GenBank/DDBJ databases">
        <title>Genomic Encyclopedia of Type Strains, Phase IV (KMG-IV): sequencing the most valuable type-strain genomes for metagenomic binning, comparative biology and taxonomic classification.</title>
        <authorList>
            <person name="Goeker M."/>
        </authorList>
    </citation>
    <scope>NUCLEOTIDE SEQUENCE</scope>
    <source>
        <strain evidence="3">DSM 44596</strain>
    </source>
</reference>
<dbReference type="InterPro" id="IPR016181">
    <property type="entry name" value="Acyl_CoA_acyltransferase"/>
</dbReference>
<organism evidence="3">
    <name type="scientific">Nocardia globerula</name>
    <dbReference type="NCBI Taxonomy" id="1818"/>
    <lineage>
        <taxon>Bacteria</taxon>
        <taxon>Bacillati</taxon>
        <taxon>Actinomycetota</taxon>
        <taxon>Actinomycetes</taxon>
        <taxon>Mycobacteriales</taxon>
        <taxon>Nocardiaceae</taxon>
        <taxon>Nocardia</taxon>
    </lineage>
</organism>
<accession>A0A652YJE6</accession>
<dbReference type="GO" id="GO:0016747">
    <property type="term" value="F:acyltransferase activity, transferring groups other than amino-acyl groups"/>
    <property type="evidence" value="ECO:0007669"/>
    <property type="project" value="InterPro"/>
</dbReference>
<dbReference type="EMBL" id="VNIQ01000008">
    <property type="protein sequence ID" value="TYQ01347.1"/>
    <property type="molecule type" value="Genomic_DNA"/>
</dbReference>
<name>A0A652YJE6_NOCGL</name>
<dbReference type="PANTHER" id="PTHR43877">
    <property type="entry name" value="AMINOALKYLPHOSPHONATE N-ACETYLTRANSFERASE-RELATED-RELATED"/>
    <property type="match status" value="1"/>
</dbReference>
<dbReference type="PROSITE" id="PS51186">
    <property type="entry name" value="GNAT"/>
    <property type="match status" value="1"/>
</dbReference>
<dbReference type="GO" id="GO:0005840">
    <property type="term" value="C:ribosome"/>
    <property type="evidence" value="ECO:0007669"/>
    <property type="project" value="UniProtKB-KW"/>
</dbReference>
<dbReference type="AlphaFoldDB" id="A0A652YJE6"/>
<keyword evidence="1" id="KW-0808">Transferase</keyword>
<evidence type="ECO:0000313" key="3">
    <source>
        <dbReference type="EMBL" id="TYQ01347.1"/>
    </source>
</evidence>
<dbReference type="Gene3D" id="3.40.630.30">
    <property type="match status" value="1"/>
</dbReference>
<comment type="caution">
    <text evidence="3">The sequence shown here is derived from an EMBL/GenBank/DDBJ whole genome shotgun (WGS) entry which is preliminary data.</text>
</comment>
<dbReference type="SUPFAM" id="SSF55729">
    <property type="entry name" value="Acyl-CoA N-acyltransferases (Nat)"/>
    <property type="match status" value="1"/>
</dbReference>
<dbReference type="CDD" id="cd04301">
    <property type="entry name" value="NAT_SF"/>
    <property type="match status" value="1"/>
</dbReference>
<proteinExistence type="predicted"/>
<sequence length="145" mass="15553">MTLEIHKACEVTDELVEACARLIPQLSKSAPPVTAASLEKVVACPTNTLFVARLDGRIVGTLTLVVFPTPTGYRAWIEDVVVDGAAQGRQVGSALTTAALARAEELGARTVDLTSRSSRVAANQLYRKLGFEPRESNLLRFSLAD</sequence>
<dbReference type="InterPro" id="IPR000182">
    <property type="entry name" value="GNAT_dom"/>
</dbReference>
<dbReference type="InterPro" id="IPR050832">
    <property type="entry name" value="Bact_Acetyltransf"/>
</dbReference>
<evidence type="ECO:0000256" key="1">
    <source>
        <dbReference type="ARBA" id="ARBA00022679"/>
    </source>
</evidence>
<dbReference type="Pfam" id="PF00583">
    <property type="entry name" value="Acetyltransf_1"/>
    <property type="match status" value="1"/>
</dbReference>
<keyword evidence="2" id="KW-0012">Acyltransferase</keyword>
<gene>
    <name evidence="3" type="ORF">FNL38_108203</name>
</gene>
<keyword evidence="3" id="KW-0689">Ribosomal protein</keyword>